<dbReference type="Proteomes" id="UP000598174">
    <property type="component" value="Unassembled WGS sequence"/>
</dbReference>
<evidence type="ECO:0000256" key="1">
    <source>
        <dbReference type="ARBA" id="ARBA00022692"/>
    </source>
</evidence>
<evidence type="ECO:0000259" key="7">
    <source>
        <dbReference type="PROSITE" id="PS50111"/>
    </source>
</evidence>
<feature type="transmembrane region" description="Helical" evidence="6">
    <location>
        <begin position="185"/>
        <end position="204"/>
    </location>
</feature>
<dbReference type="InterPro" id="IPR004089">
    <property type="entry name" value="MCPsignal_dom"/>
</dbReference>
<sequence length="521" mass="53513">MSGWFTNLRVRSKILTAVLLASVVVAIATVLAVQRMGEMDERLVEIRETNVTNLNLLGDMRGAQARMSRWAATARRDAASAPARAAAGELASVAVAELGDALVLYRTQPKSAAAERKFTEFTGDWERFIAAVEDARAGRTPAAGLDDVLAGMESAVGLLADEEESSADLAVRQARTRFDEARLEVLVTLVVALGIGVALALAVARTITRRLRTVAEAMEAVATGDLTGRIEVGGTDEIGAMARSVGRATTSVRPTVTALADGATTLARSSADLSRVTDGVAASAAAVAGDAQSANTSADEVSRSLRTITLGADEMALSIQEISRSTSAGAQVTAQAVAVVAETAGTVGKLGASSQEIGEVVKVITAIAEQTNLLALNATIEAARAGETGKGFAVVASEVKDLAQETAKATGDIAARVAAIQADTTSAVDAITRISDVIEQIDQLQTTVASAVEEQTATTAEMNRNVATAASGAARIAGDVAHVSGAAEDSNRSVLAGQQAAADLADLAGELQRLVGRFSYR</sequence>
<keyword evidence="6" id="KW-0472">Membrane</keyword>
<dbReference type="RefSeq" id="WP_203817189.1">
    <property type="nucleotide sequence ID" value="NZ_BAAABP010000071.1"/>
</dbReference>
<name>A0A919J0G6_9ACTN</name>
<dbReference type="InterPro" id="IPR004090">
    <property type="entry name" value="Chemotax_Me-accpt_rcpt"/>
</dbReference>
<dbReference type="GO" id="GO:0006935">
    <property type="term" value="P:chemotaxis"/>
    <property type="evidence" value="ECO:0007669"/>
    <property type="project" value="InterPro"/>
</dbReference>
<keyword evidence="3 5" id="KW-0807">Transducer</keyword>
<reference evidence="9" key="1">
    <citation type="submission" date="2021-01" db="EMBL/GenBank/DDBJ databases">
        <title>Whole genome shotgun sequence of Actinoplanes ferrugineus NBRC 15555.</title>
        <authorList>
            <person name="Komaki H."/>
            <person name="Tamura T."/>
        </authorList>
    </citation>
    <scope>NUCLEOTIDE SEQUENCE</scope>
    <source>
        <strain evidence="9">NBRC 15555</strain>
    </source>
</reference>
<protein>
    <recommendedName>
        <fullName evidence="11">Methyl-accepting chemotaxis protein</fullName>
    </recommendedName>
</protein>
<dbReference type="Pfam" id="PF00015">
    <property type="entry name" value="MCPsignal"/>
    <property type="match status" value="1"/>
</dbReference>
<dbReference type="GO" id="GO:0007165">
    <property type="term" value="P:signal transduction"/>
    <property type="evidence" value="ECO:0007669"/>
    <property type="project" value="UniProtKB-KW"/>
</dbReference>
<proteinExistence type="inferred from homology"/>
<dbReference type="PRINTS" id="PR00260">
    <property type="entry name" value="CHEMTRNSDUCR"/>
</dbReference>
<evidence type="ECO:0000256" key="3">
    <source>
        <dbReference type="ARBA" id="ARBA00023224"/>
    </source>
</evidence>
<dbReference type="PROSITE" id="PS50885">
    <property type="entry name" value="HAMP"/>
    <property type="match status" value="1"/>
</dbReference>
<dbReference type="EMBL" id="BOMM01000016">
    <property type="protein sequence ID" value="GIE10663.1"/>
    <property type="molecule type" value="Genomic_DNA"/>
</dbReference>
<organism evidence="9 10">
    <name type="scientific">Paractinoplanes ferrugineus</name>
    <dbReference type="NCBI Taxonomy" id="113564"/>
    <lineage>
        <taxon>Bacteria</taxon>
        <taxon>Bacillati</taxon>
        <taxon>Actinomycetota</taxon>
        <taxon>Actinomycetes</taxon>
        <taxon>Micromonosporales</taxon>
        <taxon>Micromonosporaceae</taxon>
        <taxon>Paractinoplanes</taxon>
    </lineage>
</organism>
<feature type="domain" description="Methyl-accepting transducer" evidence="7">
    <location>
        <begin position="262"/>
        <end position="491"/>
    </location>
</feature>
<dbReference type="GO" id="GO:0016020">
    <property type="term" value="C:membrane"/>
    <property type="evidence" value="ECO:0007669"/>
    <property type="project" value="InterPro"/>
</dbReference>
<dbReference type="GO" id="GO:0004888">
    <property type="term" value="F:transmembrane signaling receptor activity"/>
    <property type="evidence" value="ECO:0007669"/>
    <property type="project" value="InterPro"/>
</dbReference>
<dbReference type="Gene3D" id="1.10.287.950">
    <property type="entry name" value="Methyl-accepting chemotaxis protein"/>
    <property type="match status" value="1"/>
</dbReference>
<dbReference type="Pfam" id="PF00672">
    <property type="entry name" value="HAMP"/>
    <property type="match status" value="1"/>
</dbReference>
<evidence type="ECO:0000256" key="5">
    <source>
        <dbReference type="PROSITE-ProRule" id="PRU00284"/>
    </source>
</evidence>
<dbReference type="SMART" id="SM00283">
    <property type="entry name" value="MA"/>
    <property type="match status" value="1"/>
</dbReference>
<evidence type="ECO:0000256" key="6">
    <source>
        <dbReference type="SAM" id="Phobius"/>
    </source>
</evidence>
<keyword evidence="2 6" id="KW-1133">Transmembrane helix</keyword>
<dbReference type="InterPro" id="IPR003660">
    <property type="entry name" value="HAMP_dom"/>
</dbReference>
<comment type="similarity">
    <text evidence="4">Belongs to the methyl-accepting chemotaxis (MCP) protein family.</text>
</comment>
<evidence type="ECO:0000259" key="8">
    <source>
        <dbReference type="PROSITE" id="PS50885"/>
    </source>
</evidence>
<dbReference type="PROSITE" id="PS50111">
    <property type="entry name" value="CHEMOTAXIS_TRANSDUC_2"/>
    <property type="match status" value="1"/>
</dbReference>
<dbReference type="SMART" id="SM00304">
    <property type="entry name" value="HAMP"/>
    <property type="match status" value="1"/>
</dbReference>
<dbReference type="PANTHER" id="PTHR32089:SF112">
    <property type="entry name" value="LYSOZYME-LIKE PROTEIN-RELATED"/>
    <property type="match status" value="1"/>
</dbReference>
<dbReference type="SUPFAM" id="SSF58104">
    <property type="entry name" value="Methyl-accepting chemotaxis protein (MCP) signaling domain"/>
    <property type="match status" value="1"/>
</dbReference>
<feature type="transmembrane region" description="Helical" evidence="6">
    <location>
        <begin position="14"/>
        <end position="33"/>
    </location>
</feature>
<gene>
    <name evidence="9" type="ORF">Afe05nite_25030</name>
</gene>
<dbReference type="CDD" id="cd06225">
    <property type="entry name" value="HAMP"/>
    <property type="match status" value="1"/>
</dbReference>
<evidence type="ECO:0000313" key="10">
    <source>
        <dbReference type="Proteomes" id="UP000598174"/>
    </source>
</evidence>
<keyword evidence="10" id="KW-1185">Reference proteome</keyword>
<accession>A0A919J0G6</accession>
<evidence type="ECO:0000313" key="9">
    <source>
        <dbReference type="EMBL" id="GIE10663.1"/>
    </source>
</evidence>
<keyword evidence="1 6" id="KW-0812">Transmembrane</keyword>
<feature type="domain" description="HAMP" evidence="8">
    <location>
        <begin position="205"/>
        <end position="257"/>
    </location>
</feature>
<evidence type="ECO:0000256" key="2">
    <source>
        <dbReference type="ARBA" id="ARBA00022989"/>
    </source>
</evidence>
<evidence type="ECO:0000256" key="4">
    <source>
        <dbReference type="ARBA" id="ARBA00029447"/>
    </source>
</evidence>
<dbReference type="PANTHER" id="PTHR32089">
    <property type="entry name" value="METHYL-ACCEPTING CHEMOTAXIS PROTEIN MCPB"/>
    <property type="match status" value="1"/>
</dbReference>
<evidence type="ECO:0008006" key="11">
    <source>
        <dbReference type="Google" id="ProtNLM"/>
    </source>
</evidence>
<dbReference type="AlphaFoldDB" id="A0A919J0G6"/>
<comment type="caution">
    <text evidence="9">The sequence shown here is derived from an EMBL/GenBank/DDBJ whole genome shotgun (WGS) entry which is preliminary data.</text>
</comment>